<dbReference type="PROSITE" id="PS01124">
    <property type="entry name" value="HTH_ARAC_FAMILY_2"/>
    <property type="match status" value="1"/>
</dbReference>
<reference evidence="11" key="1">
    <citation type="submission" date="2015-08" db="EMBL/GenBank/DDBJ databases">
        <title>Complete DNA Sequence of Pseudomonas syringae pv. actinidiae, the Causal Agent of Kiwifruit Canker Disease.</title>
        <authorList>
            <person name="Rikkerink E.H.A."/>
            <person name="Fineran P.C."/>
        </authorList>
    </citation>
    <scope>NUCLEOTIDE SEQUENCE</scope>
    <source>
        <strain evidence="11">DSM 13666</strain>
    </source>
</reference>
<sequence>MFKRKTTFYVRLILFILILSTLPVLLVGTFSYIKASDAIHEQVSEDKRSSVYQTQTNIEHILKTADHSLTYFVNSSLLRDTLNQPLTATQFQLYNDIRKELTHLQTYEIGIEDIVLLSTNQEWLMNNWGLQRITKKEIEDHFQRYFELPVNSTWIYEVDTWGSEFNEELANSCSTQMNLVKKLPLNSNQKTGLAIASIPACSVNKILSENSQNEAFFVLDEQYRPVGYHNLSILEDDLLSDGTLIEALATQQTANGNGQFSLPLSHSTYTVTFRTSDYNQWTYVSVISSRELAKQSNAIGAFTMYISAGVLLLSLLYSWVGSRRIYRPVQELYQMITATFSAGSAKKPPKDEFELIHAHIHNVLDLNNELEEKLQGQIKQLKQFFVLNLIKGHMSPSEIETKYETFQYPKDWRQLHVLTLQIDSLEGTKYAKEEKDVLLFSINNLVETLIPEVERLTPALLNNTVVLILLTNVDQEQKRDGFVREKAEAIMNEVRQQLDISVSIGVSLPYDDITKTQEAYDEGIEALKYRIKLGCQSVIFFSNLAHTHSFHTYYPKQQENELFDALKLGDKSNVKDHLDALIDGIFQKDLHPSQYQISLLRLLNNTIQLLQTLGIDSVDVYDKKTLFDQLFSLQTIDEVKQWFFTKLIAPSVHTVAERMDSQYKTISDQIIHIIQNEFDMELTLESIAERLHYNPNYLSSIFRKETNISFSEYLSSYRLAMAKKWLLETSMPIREIAERLCYGNSQNFIRSFKKKEGMTPGKYRQSKVS</sequence>
<dbReference type="InterPro" id="IPR018060">
    <property type="entry name" value="HTH_AraC"/>
</dbReference>
<keyword evidence="7 9" id="KW-0472">Membrane</keyword>
<evidence type="ECO:0000256" key="4">
    <source>
        <dbReference type="ARBA" id="ARBA00022989"/>
    </source>
</evidence>
<evidence type="ECO:0000256" key="5">
    <source>
        <dbReference type="ARBA" id="ARBA00023015"/>
    </source>
</evidence>
<keyword evidence="8" id="KW-0804">Transcription</keyword>
<dbReference type="SMART" id="SM00342">
    <property type="entry name" value="HTH_ARAC"/>
    <property type="match status" value="1"/>
</dbReference>
<dbReference type="InterPro" id="IPR009057">
    <property type="entry name" value="Homeodomain-like_sf"/>
</dbReference>
<dbReference type="PATRIC" id="fig|136160.3.peg.4265"/>
<feature type="transmembrane region" description="Helical" evidence="9">
    <location>
        <begin position="12"/>
        <end position="33"/>
    </location>
</feature>
<evidence type="ECO:0000256" key="3">
    <source>
        <dbReference type="ARBA" id="ARBA00022692"/>
    </source>
</evidence>
<dbReference type="GO" id="GO:0003700">
    <property type="term" value="F:DNA-binding transcription factor activity"/>
    <property type="evidence" value="ECO:0007669"/>
    <property type="project" value="InterPro"/>
</dbReference>
<dbReference type="RefSeq" id="WP_053432198.1">
    <property type="nucleotide sequence ID" value="NZ_LILD02000008.1"/>
</dbReference>
<dbReference type="PANTHER" id="PTHR43280">
    <property type="entry name" value="ARAC-FAMILY TRANSCRIPTIONAL REGULATOR"/>
    <property type="match status" value="1"/>
</dbReference>
<feature type="domain" description="HTH araC/xylS-type" evidence="10">
    <location>
        <begin position="668"/>
        <end position="766"/>
    </location>
</feature>
<keyword evidence="3 9" id="KW-0812">Transmembrane</keyword>
<keyword evidence="5" id="KW-0805">Transcription regulation</keyword>
<dbReference type="EMBL" id="LILD01000003">
    <property type="protein sequence ID" value="KOO36988.1"/>
    <property type="molecule type" value="Genomic_DNA"/>
</dbReference>
<dbReference type="GO" id="GO:0005886">
    <property type="term" value="C:plasma membrane"/>
    <property type="evidence" value="ECO:0007669"/>
    <property type="project" value="UniProtKB-SubCell"/>
</dbReference>
<comment type="subcellular location">
    <subcellularLocation>
        <location evidence="1">Cell membrane</location>
        <topology evidence="1">Multi-pass membrane protein</topology>
    </subcellularLocation>
</comment>
<protein>
    <recommendedName>
        <fullName evidence="10">HTH araC/xylS-type domain-containing protein</fullName>
    </recommendedName>
</protein>
<gene>
    <name evidence="11" type="ORF">AMD02_16545</name>
</gene>
<comment type="caution">
    <text evidence="11">The sequence shown here is derived from an EMBL/GenBank/DDBJ whole genome shotgun (WGS) entry which is preliminary data.</text>
</comment>
<dbReference type="SUPFAM" id="SSF46689">
    <property type="entry name" value="Homeodomain-like"/>
    <property type="match status" value="2"/>
</dbReference>
<dbReference type="Pfam" id="PF12833">
    <property type="entry name" value="HTH_18"/>
    <property type="match status" value="1"/>
</dbReference>
<keyword evidence="2" id="KW-1003">Cell membrane</keyword>
<organism evidence="11">
    <name type="scientific">Halalkalibacterium halodurans</name>
    <name type="common">Bacillus halodurans</name>
    <dbReference type="NCBI Taxonomy" id="86665"/>
    <lineage>
        <taxon>Bacteria</taxon>
        <taxon>Bacillati</taxon>
        <taxon>Bacillota</taxon>
        <taxon>Bacilli</taxon>
        <taxon>Bacillales</taxon>
        <taxon>Bacillaceae</taxon>
        <taxon>Halalkalibacterium (ex Joshi et al. 2022)</taxon>
    </lineage>
</organism>
<dbReference type="InterPro" id="IPR033479">
    <property type="entry name" value="dCache_1"/>
</dbReference>
<keyword evidence="6" id="KW-0238">DNA-binding</keyword>
<evidence type="ECO:0000259" key="10">
    <source>
        <dbReference type="PROSITE" id="PS01124"/>
    </source>
</evidence>
<dbReference type="Gene3D" id="1.10.10.60">
    <property type="entry name" value="Homeodomain-like"/>
    <property type="match status" value="2"/>
</dbReference>
<dbReference type="GO" id="GO:0043565">
    <property type="term" value="F:sequence-specific DNA binding"/>
    <property type="evidence" value="ECO:0007669"/>
    <property type="project" value="InterPro"/>
</dbReference>
<proteinExistence type="predicted"/>
<evidence type="ECO:0000313" key="11">
    <source>
        <dbReference type="EMBL" id="KOO36988.1"/>
    </source>
</evidence>
<accession>A0A0M0KF05</accession>
<name>A0A0M0KF05_ALKHA</name>
<evidence type="ECO:0000256" key="7">
    <source>
        <dbReference type="ARBA" id="ARBA00023136"/>
    </source>
</evidence>
<evidence type="ECO:0000256" key="9">
    <source>
        <dbReference type="SAM" id="Phobius"/>
    </source>
</evidence>
<dbReference type="Pfam" id="PF02743">
    <property type="entry name" value="dCache_1"/>
    <property type="match status" value="1"/>
</dbReference>
<evidence type="ECO:0000256" key="2">
    <source>
        <dbReference type="ARBA" id="ARBA00022475"/>
    </source>
</evidence>
<evidence type="ECO:0000256" key="8">
    <source>
        <dbReference type="ARBA" id="ARBA00023163"/>
    </source>
</evidence>
<dbReference type="PANTHER" id="PTHR43280:SF10">
    <property type="entry name" value="REGULATORY PROTEIN POCR"/>
    <property type="match status" value="1"/>
</dbReference>
<evidence type="ECO:0000256" key="6">
    <source>
        <dbReference type="ARBA" id="ARBA00023125"/>
    </source>
</evidence>
<evidence type="ECO:0000256" key="1">
    <source>
        <dbReference type="ARBA" id="ARBA00004651"/>
    </source>
</evidence>
<keyword evidence="4 9" id="KW-1133">Transmembrane helix</keyword>
<dbReference type="AlphaFoldDB" id="A0A0M0KF05"/>